<dbReference type="Proteomes" id="UP000651057">
    <property type="component" value="Unassembled WGS sequence"/>
</dbReference>
<sequence length="139" mass="16598">MKYILFLTTLLLISCNEKSEKIYMLIDKDDKLIVKENRYYHLFENEEQLLEYKRVKNYKPNDVLQLTDTIEFKDQPFCPGASFSTSKEKNIDLKAFNALHLVNRKSLFQRKETIFEIYFVEKKSNNNFSVKKGHVLICE</sequence>
<dbReference type="EMBL" id="JAERQJ010000012">
    <property type="protein sequence ID" value="MBL0685792.1"/>
    <property type="molecule type" value="Genomic_DNA"/>
</dbReference>
<evidence type="ECO:0000313" key="1">
    <source>
        <dbReference type="EMBL" id="MBL0685792.1"/>
    </source>
</evidence>
<keyword evidence="2" id="KW-1185">Reference proteome</keyword>
<name>A0A936ZWW4_9FLAO</name>
<gene>
    <name evidence="1" type="ORF">JJQ60_19835</name>
</gene>
<protein>
    <recommendedName>
        <fullName evidence="3">Lipoprotein</fullName>
    </recommendedName>
</protein>
<reference evidence="1" key="1">
    <citation type="submission" date="2021-01" db="EMBL/GenBank/DDBJ databases">
        <authorList>
            <person name="Zhong Y.L."/>
        </authorList>
    </citation>
    <scope>NUCLEOTIDE SEQUENCE</scope>
    <source>
        <strain evidence="1">KCTC 23302</strain>
    </source>
</reference>
<accession>A0A936ZWW4</accession>
<evidence type="ECO:0008006" key="3">
    <source>
        <dbReference type="Google" id="ProtNLM"/>
    </source>
</evidence>
<dbReference type="PROSITE" id="PS51257">
    <property type="entry name" value="PROKAR_LIPOPROTEIN"/>
    <property type="match status" value="1"/>
</dbReference>
<comment type="caution">
    <text evidence="1">The sequence shown here is derived from an EMBL/GenBank/DDBJ whole genome shotgun (WGS) entry which is preliminary data.</text>
</comment>
<organism evidence="1 2">
    <name type="scientific">Aquimarina mytili</name>
    <dbReference type="NCBI Taxonomy" id="874423"/>
    <lineage>
        <taxon>Bacteria</taxon>
        <taxon>Pseudomonadati</taxon>
        <taxon>Bacteroidota</taxon>
        <taxon>Flavobacteriia</taxon>
        <taxon>Flavobacteriales</taxon>
        <taxon>Flavobacteriaceae</taxon>
        <taxon>Aquimarina</taxon>
    </lineage>
</organism>
<proteinExistence type="predicted"/>
<dbReference type="RefSeq" id="WP_201924194.1">
    <property type="nucleotide sequence ID" value="NZ_BAABAX010000018.1"/>
</dbReference>
<evidence type="ECO:0000313" key="2">
    <source>
        <dbReference type="Proteomes" id="UP000651057"/>
    </source>
</evidence>
<dbReference type="AlphaFoldDB" id="A0A936ZWW4"/>